<dbReference type="Proteomes" id="UP001177021">
    <property type="component" value="Unassembled WGS sequence"/>
</dbReference>
<dbReference type="EMBL" id="CASHSV030000034">
    <property type="protein sequence ID" value="CAJ2644056.1"/>
    <property type="molecule type" value="Genomic_DNA"/>
</dbReference>
<organism evidence="1 2">
    <name type="scientific">Trifolium pratense</name>
    <name type="common">Red clover</name>
    <dbReference type="NCBI Taxonomy" id="57577"/>
    <lineage>
        <taxon>Eukaryota</taxon>
        <taxon>Viridiplantae</taxon>
        <taxon>Streptophyta</taxon>
        <taxon>Embryophyta</taxon>
        <taxon>Tracheophyta</taxon>
        <taxon>Spermatophyta</taxon>
        <taxon>Magnoliopsida</taxon>
        <taxon>eudicotyledons</taxon>
        <taxon>Gunneridae</taxon>
        <taxon>Pentapetalae</taxon>
        <taxon>rosids</taxon>
        <taxon>fabids</taxon>
        <taxon>Fabales</taxon>
        <taxon>Fabaceae</taxon>
        <taxon>Papilionoideae</taxon>
        <taxon>50 kb inversion clade</taxon>
        <taxon>NPAAA clade</taxon>
        <taxon>Hologalegina</taxon>
        <taxon>IRL clade</taxon>
        <taxon>Trifolieae</taxon>
        <taxon>Trifolium</taxon>
    </lineage>
</organism>
<name>A0ACB0JJN4_TRIPR</name>
<keyword evidence="2" id="KW-1185">Reference proteome</keyword>
<accession>A0ACB0JJN4</accession>
<protein>
    <submittedName>
        <fullName evidence="1">Uncharacterized protein</fullName>
    </submittedName>
</protein>
<sequence length="227" mass="25180">MGFLSSSLLGNSLIDMYAKCGQLSYSENCFHEMENKDTISWNTMLSAYAMHDQGELAVAFFSLMQETNVRVDSISFISVLSACRHAGLIQVGRDIFTSMCGKHHNVEPNMEHYACMVDLLGCAGLFDEVLSLINKMPREPDVQVWGALLGACKIHSNVSLGEVALHHLLKLEPGNAAHYVVLSDIYAQCGRWNDARRTRSHMNDHGLKKIPGYSWVGAHKQVSCLSC</sequence>
<proteinExistence type="predicted"/>
<comment type="caution">
    <text evidence="1">The sequence shown here is derived from an EMBL/GenBank/DDBJ whole genome shotgun (WGS) entry which is preliminary data.</text>
</comment>
<reference evidence="1" key="1">
    <citation type="submission" date="2023-10" db="EMBL/GenBank/DDBJ databases">
        <authorList>
            <person name="Rodriguez Cubillos JULIANA M."/>
            <person name="De Vega J."/>
        </authorList>
    </citation>
    <scope>NUCLEOTIDE SEQUENCE</scope>
</reference>
<evidence type="ECO:0000313" key="2">
    <source>
        <dbReference type="Proteomes" id="UP001177021"/>
    </source>
</evidence>
<evidence type="ECO:0000313" key="1">
    <source>
        <dbReference type="EMBL" id="CAJ2644056.1"/>
    </source>
</evidence>
<gene>
    <name evidence="1" type="ORF">MILVUS5_LOCUS13172</name>
</gene>